<evidence type="ECO:0000313" key="1">
    <source>
        <dbReference type="EMBL" id="ACU71794.1"/>
    </source>
</evidence>
<dbReference type="STRING" id="479433.Caci_2885"/>
<proteinExistence type="predicted"/>
<keyword evidence="2" id="KW-1185">Reference proteome</keyword>
<dbReference type="InParanoid" id="C7Q2Q2"/>
<reference evidence="1 2" key="1">
    <citation type="journal article" date="2009" name="Stand. Genomic Sci.">
        <title>Complete genome sequence of Catenulispora acidiphila type strain (ID 139908).</title>
        <authorList>
            <person name="Copeland A."/>
            <person name="Lapidus A."/>
            <person name="Glavina Del Rio T."/>
            <person name="Nolan M."/>
            <person name="Lucas S."/>
            <person name="Chen F."/>
            <person name="Tice H."/>
            <person name="Cheng J.F."/>
            <person name="Bruce D."/>
            <person name="Goodwin L."/>
            <person name="Pitluck S."/>
            <person name="Mikhailova N."/>
            <person name="Pati A."/>
            <person name="Ivanova N."/>
            <person name="Mavromatis K."/>
            <person name="Chen A."/>
            <person name="Palaniappan K."/>
            <person name="Chain P."/>
            <person name="Land M."/>
            <person name="Hauser L."/>
            <person name="Chang Y.J."/>
            <person name="Jeffries C.D."/>
            <person name="Chertkov O."/>
            <person name="Brettin T."/>
            <person name="Detter J.C."/>
            <person name="Han C."/>
            <person name="Ali Z."/>
            <person name="Tindall B.J."/>
            <person name="Goker M."/>
            <person name="Bristow J."/>
            <person name="Eisen J.A."/>
            <person name="Markowitz V."/>
            <person name="Hugenholtz P."/>
            <person name="Kyrpides N.C."/>
            <person name="Klenk H.P."/>
        </authorList>
    </citation>
    <scope>NUCLEOTIDE SEQUENCE [LARGE SCALE GENOMIC DNA]</scope>
    <source>
        <strain evidence="2">DSM 44928 / JCM 14897 / NBRC 102108 / NRRL B-24433 / ID139908</strain>
    </source>
</reference>
<gene>
    <name evidence="1" type="ordered locus">Caci_2885</name>
</gene>
<dbReference type="AlphaFoldDB" id="C7Q2Q2"/>
<dbReference type="KEGG" id="cai:Caci_2885"/>
<accession>C7Q2Q2</accession>
<name>C7Q2Q2_CATAD</name>
<organism evidence="1 2">
    <name type="scientific">Catenulispora acidiphila (strain DSM 44928 / JCM 14897 / NBRC 102108 / NRRL B-24433 / ID139908)</name>
    <dbReference type="NCBI Taxonomy" id="479433"/>
    <lineage>
        <taxon>Bacteria</taxon>
        <taxon>Bacillati</taxon>
        <taxon>Actinomycetota</taxon>
        <taxon>Actinomycetes</taxon>
        <taxon>Catenulisporales</taxon>
        <taxon>Catenulisporaceae</taxon>
        <taxon>Catenulispora</taxon>
    </lineage>
</organism>
<dbReference type="Proteomes" id="UP000000851">
    <property type="component" value="Chromosome"/>
</dbReference>
<dbReference type="RefSeq" id="WP_012787087.1">
    <property type="nucleotide sequence ID" value="NC_013131.1"/>
</dbReference>
<dbReference type="HOGENOM" id="CLU_2245069_0_0_11"/>
<evidence type="ECO:0000313" key="2">
    <source>
        <dbReference type="Proteomes" id="UP000000851"/>
    </source>
</evidence>
<protein>
    <submittedName>
        <fullName evidence="1">Uncharacterized protein</fullName>
    </submittedName>
</protein>
<sequence>MSRHSEDRLANRAVAMARIAASEKNATVSTATATARFLAVGGAHVIVTRDAAADMTRRWYRAACESCGSLDAVSSDDAIPNRSAQVHAETCRRIPERLWPKGGA</sequence>
<dbReference type="EMBL" id="CP001700">
    <property type="protein sequence ID" value="ACU71794.1"/>
    <property type="molecule type" value="Genomic_DNA"/>
</dbReference>